<dbReference type="Gene3D" id="1.20.1250.20">
    <property type="entry name" value="MFS general substrate transporter like domains"/>
    <property type="match status" value="1"/>
</dbReference>
<feature type="transmembrane region" description="Helical" evidence="6">
    <location>
        <begin position="519"/>
        <end position="541"/>
    </location>
</feature>
<evidence type="ECO:0000256" key="3">
    <source>
        <dbReference type="ARBA" id="ARBA00022692"/>
    </source>
</evidence>
<dbReference type="GO" id="GO:0016020">
    <property type="term" value="C:membrane"/>
    <property type="evidence" value="ECO:0007669"/>
    <property type="project" value="UniProtKB-SubCell"/>
</dbReference>
<dbReference type="AlphaFoldDB" id="A0ABD3ERA6"/>
<dbReference type="Pfam" id="PF00854">
    <property type="entry name" value="PTR2"/>
    <property type="match status" value="1"/>
</dbReference>
<evidence type="ECO:0000313" key="8">
    <source>
        <dbReference type="Proteomes" id="UP001632037"/>
    </source>
</evidence>
<feature type="transmembrane region" description="Helical" evidence="6">
    <location>
        <begin position="332"/>
        <end position="349"/>
    </location>
</feature>
<accession>A0ABD3ERA6</accession>
<comment type="caution">
    <text evidence="7">The sequence shown here is derived from an EMBL/GenBank/DDBJ whole genome shotgun (WGS) entry which is preliminary data.</text>
</comment>
<feature type="transmembrane region" description="Helical" evidence="6">
    <location>
        <begin position="168"/>
        <end position="192"/>
    </location>
</feature>
<dbReference type="SUPFAM" id="SSF103473">
    <property type="entry name" value="MFS general substrate transporter"/>
    <property type="match status" value="2"/>
</dbReference>
<proteinExistence type="inferred from homology"/>
<sequence length="630" mass="69225">MVLLKTVETIQHFAEAFVDLRSTVPMSKHAIASPVITPKFTPDVATSYISTTLWDERPAKYARNVLKHVCVFLIILAICEGIAAYAISQSLKNFFQKLGWSNKGSTSMKLTYDSVSQFMCVAAGYASDEHFGKFKTLASMASFELIGLLLLVIASLPSVLSHLQTSKVIFNIGLFLGVAVSQVCLQALVISYGGDQFSPAAPPSEKALYFSGQYWGANFGAFIGYLVFPWVSIHGIGAIPADYGYFFVYIVGFAVVLAFSIVLWTTRSRYVNVPPTKQSIAVVIRVVSGHAKKNFQAKLIVLGTLLYVIAFLCNILASVLSDHGNFGHDISYASGVIIVVATILWVSVGRDSTFMESAKQTLGGNFDSKMIDDVKQVIRILPLNAFNVLWWVCQNQRGNNQSIVQQTDTRLGSGTFASQIPGPMVQLFNPVAALFFIPFLEKVVYPLYTKHTGKSPSPYGKILAGYCVAVVAMVWTGCYEVIRRSATPLTYVDANGITQFLLDDDGGEVMNDIPWWTTIPHYLLVSLAGVLICIPSYDLNYSEVPQSMRSTSIALAFFVNSMGSSLLSIIVLLFGRYIPANLNNGHLEYLFFTLGAFMLVNIFFFVVVMKRMQFGMNTSKESKTPEANAA</sequence>
<evidence type="ECO:0000313" key="7">
    <source>
        <dbReference type="EMBL" id="KAL3656987.1"/>
    </source>
</evidence>
<gene>
    <name evidence="7" type="ORF">V7S43_018037</name>
</gene>
<evidence type="ECO:0000256" key="6">
    <source>
        <dbReference type="SAM" id="Phobius"/>
    </source>
</evidence>
<evidence type="ECO:0000256" key="5">
    <source>
        <dbReference type="ARBA" id="ARBA00023136"/>
    </source>
</evidence>
<feature type="transmembrane region" description="Helical" evidence="6">
    <location>
        <begin position="553"/>
        <end position="577"/>
    </location>
</feature>
<feature type="transmembrane region" description="Helical" evidence="6">
    <location>
        <begin position="589"/>
        <end position="609"/>
    </location>
</feature>
<keyword evidence="8" id="KW-1185">Reference proteome</keyword>
<evidence type="ECO:0008006" key="9">
    <source>
        <dbReference type="Google" id="ProtNLM"/>
    </source>
</evidence>
<dbReference type="EMBL" id="JBIMZQ010000070">
    <property type="protein sequence ID" value="KAL3656987.1"/>
    <property type="molecule type" value="Genomic_DNA"/>
</dbReference>
<feature type="transmembrane region" description="Helical" evidence="6">
    <location>
        <begin position="212"/>
        <end position="231"/>
    </location>
</feature>
<name>A0ABD3ERA6_9STRA</name>
<comment type="similarity">
    <text evidence="2">Belongs to the major facilitator superfamily. Proton-dependent oligopeptide transporter (POT/PTR) (TC 2.A.17) family.</text>
</comment>
<comment type="subcellular location">
    <subcellularLocation>
        <location evidence="1">Membrane</location>
        <topology evidence="1">Multi-pass membrane protein</topology>
    </subcellularLocation>
</comment>
<protein>
    <recommendedName>
        <fullName evidence="9">Major facilitator superfamily (MFS) profile domain-containing protein</fullName>
    </recommendedName>
</protein>
<dbReference type="InterPro" id="IPR000109">
    <property type="entry name" value="POT_fam"/>
</dbReference>
<keyword evidence="5 6" id="KW-0472">Membrane</keyword>
<evidence type="ECO:0000256" key="4">
    <source>
        <dbReference type="ARBA" id="ARBA00022989"/>
    </source>
</evidence>
<evidence type="ECO:0000256" key="2">
    <source>
        <dbReference type="ARBA" id="ARBA00005982"/>
    </source>
</evidence>
<feature type="transmembrane region" description="Helical" evidence="6">
    <location>
        <begin position="299"/>
        <end position="320"/>
    </location>
</feature>
<feature type="transmembrane region" description="Helical" evidence="6">
    <location>
        <begin position="463"/>
        <end position="482"/>
    </location>
</feature>
<keyword evidence="4 6" id="KW-1133">Transmembrane helix</keyword>
<organism evidence="7 8">
    <name type="scientific">Phytophthora oleae</name>
    <dbReference type="NCBI Taxonomy" id="2107226"/>
    <lineage>
        <taxon>Eukaryota</taxon>
        <taxon>Sar</taxon>
        <taxon>Stramenopiles</taxon>
        <taxon>Oomycota</taxon>
        <taxon>Peronosporomycetes</taxon>
        <taxon>Peronosporales</taxon>
        <taxon>Peronosporaceae</taxon>
        <taxon>Phytophthora</taxon>
    </lineage>
</organism>
<feature type="transmembrane region" description="Helical" evidence="6">
    <location>
        <begin position="65"/>
        <end position="87"/>
    </location>
</feature>
<keyword evidence="3 6" id="KW-0812">Transmembrane</keyword>
<reference evidence="7 8" key="1">
    <citation type="submission" date="2024-09" db="EMBL/GenBank/DDBJ databases">
        <title>Genome sequencing and assembly of Phytophthora oleae, isolate VK10A, causative agent of rot of olive drupes.</title>
        <authorList>
            <person name="Conti Taguali S."/>
            <person name="Riolo M."/>
            <person name="La Spada F."/>
            <person name="Cacciola S.O."/>
            <person name="Dionisio G."/>
        </authorList>
    </citation>
    <scope>NUCLEOTIDE SEQUENCE [LARGE SCALE GENOMIC DNA]</scope>
    <source>
        <strain evidence="7 8">VK10A</strain>
    </source>
</reference>
<dbReference type="InterPro" id="IPR036259">
    <property type="entry name" value="MFS_trans_sf"/>
</dbReference>
<feature type="transmembrane region" description="Helical" evidence="6">
    <location>
        <begin position="243"/>
        <end position="264"/>
    </location>
</feature>
<evidence type="ECO:0000256" key="1">
    <source>
        <dbReference type="ARBA" id="ARBA00004141"/>
    </source>
</evidence>
<dbReference type="Proteomes" id="UP001632037">
    <property type="component" value="Unassembled WGS sequence"/>
</dbReference>
<feature type="transmembrane region" description="Helical" evidence="6">
    <location>
        <begin position="137"/>
        <end position="156"/>
    </location>
</feature>
<dbReference type="PANTHER" id="PTHR11654">
    <property type="entry name" value="OLIGOPEPTIDE TRANSPORTER-RELATED"/>
    <property type="match status" value="1"/>
</dbReference>